<evidence type="ECO:0000313" key="2">
    <source>
        <dbReference type="Proteomes" id="UP000282985"/>
    </source>
</evidence>
<dbReference type="Proteomes" id="UP000282985">
    <property type="component" value="Unassembled WGS sequence"/>
</dbReference>
<organism evidence="1 2">
    <name type="scientific">Ancylomarina longa</name>
    <dbReference type="NCBI Taxonomy" id="2487017"/>
    <lineage>
        <taxon>Bacteria</taxon>
        <taxon>Pseudomonadati</taxon>
        <taxon>Bacteroidota</taxon>
        <taxon>Bacteroidia</taxon>
        <taxon>Marinilabiliales</taxon>
        <taxon>Marinifilaceae</taxon>
        <taxon>Ancylomarina</taxon>
    </lineage>
</organism>
<dbReference type="AlphaFoldDB" id="A0A434AGK3"/>
<gene>
    <name evidence="1" type="ORF">DLK05_13070</name>
</gene>
<dbReference type="RefSeq" id="WP_127344418.1">
    <property type="nucleotide sequence ID" value="NZ_RJJX01000020.1"/>
</dbReference>
<comment type="caution">
    <text evidence="1">The sequence shown here is derived from an EMBL/GenBank/DDBJ whole genome shotgun (WGS) entry which is preliminary data.</text>
</comment>
<reference evidence="1 2" key="1">
    <citation type="submission" date="2018-11" db="EMBL/GenBank/DDBJ databases">
        <title>Parancylomarina longa gen. nov., sp. nov., isolated from sediments of southern Okinawa.</title>
        <authorList>
            <person name="Fu T."/>
        </authorList>
    </citation>
    <scope>NUCLEOTIDE SEQUENCE [LARGE SCALE GENOMIC DNA]</scope>
    <source>
        <strain evidence="1 2">T3-2 S1-C</strain>
    </source>
</reference>
<evidence type="ECO:0000313" key="1">
    <source>
        <dbReference type="EMBL" id="RUT73525.1"/>
    </source>
</evidence>
<dbReference type="EMBL" id="RJJX01000020">
    <property type="protein sequence ID" value="RUT73525.1"/>
    <property type="molecule type" value="Genomic_DNA"/>
</dbReference>
<name>A0A434AGK3_9BACT</name>
<sequence length="111" mass="12925">MSALLVILGSSLFTSLIAFHIHNENKLSKRIVKAGYYVQELLDQNEIKHIDVEKKFETSSLTTQIRVMEYYLHALDNSYKDFGMKKSVFQRISKIESVLMEYGYQNELSLI</sequence>
<keyword evidence="2" id="KW-1185">Reference proteome</keyword>
<protein>
    <submittedName>
        <fullName evidence="1">Uncharacterized protein</fullName>
    </submittedName>
</protein>
<proteinExistence type="predicted"/>
<accession>A0A434AGK3</accession>
<dbReference type="OrthoDB" id="1121893at2"/>